<reference evidence="8 9" key="1">
    <citation type="submission" date="2020-03" db="EMBL/GenBank/DDBJ databases">
        <title>Draft genome of Streptomyces sp. ventii, isolated from the Axial Seamount in the Pacific Ocean, and resequencing of the two type strains Streptomyces lonarensis strain NCL 716 and Streptomyces bohaiensis strain 11A07.</title>
        <authorList>
            <person name="Loughran R.M."/>
            <person name="Pfannmuller K.M."/>
            <person name="Wasson B.J."/>
            <person name="Deadmond M.C."/>
            <person name="Paddock B.E."/>
            <person name="Koyack M.J."/>
            <person name="Gallegos D.A."/>
            <person name="Mitchell E.A."/>
            <person name="Ushijima B."/>
            <person name="Saw J.H."/>
            <person name="Mcphail K.L."/>
            <person name="Videau P."/>
        </authorList>
    </citation>
    <scope>NUCLEOTIDE SEQUENCE [LARGE SCALE GENOMIC DNA]</scope>
    <source>
        <strain evidence="9">5675061</strain>
    </source>
</reference>
<evidence type="ECO:0000259" key="7">
    <source>
        <dbReference type="Pfam" id="PF13462"/>
    </source>
</evidence>
<dbReference type="Gene3D" id="3.40.30.10">
    <property type="entry name" value="Glutaredoxin"/>
    <property type="match status" value="1"/>
</dbReference>
<keyword evidence="5" id="KW-0676">Redox-active center</keyword>
<evidence type="ECO:0000256" key="1">
    <source>
        <dbReference type="ARBA" id="ARBA00005791"/>
    </source>
</evidence>
<keyword evidence="3" id="KW-0560">Oxidoreductase</keyword>
<keyword evidence="6" id="KW-0812">Transmembrane</keyword>
<dbReference type="Pfam" id="PF13462">
    <property type="entry name" value="Thioredoxin_4"/>
    <property type="match status" value="1"/>
</dbReference>
<accession>A0ABX1AM40</accession>
<keyword evidence="4" id="KW-1015">Disulfide bond</keyword>
<dbReference type="Proteomes" id="UP000746503">
    <property type="component" value="Unassembled WGS sequence"/>
</dbReference>
<proteinExistence type="inferred from homology"/>
<feature type="transmembrane region" description="Helical" evidence="6">
    <location>
        <begin position="12"/>
        <end position="32"/>
    </location>
</feature>
<evidence type="ECO:0000256" key="5">
    <source>
        <dbReference type="ARBA" id="ARBA00023284"/>
    </source>
</evidence>
<gene>
    <name evidence="8" type="ORF">HCJ92_13645</name>
</gene>
<keyword evidence="6" id="KW-1133">Transmembrane helix</keyword>
<dbReference type="RefSeq" id="WP_167933842.1">
    <property type="nucleotide sequence ID" value="NZ_JAAVJB010000100.1"/>
</dbReference>
<dbReference type="InterPro" id="IPR012336">
    <property type="entry name" value="Thioredoxin-like_fold"/>
</dbReference>
<keyword evidence="9" id="KW-1185">Reference proteome</keyword>
<evidence type="ECO:0000256" key="2">
    <source>
        <dbReference type="ARBA" id="ARBA00022729"/>
    </source>
</evidence>
<evidence type="ECO:0000313" key="8">
    <source>
        <dbReference type="EMBL" id="NJP67315.1"/>
    </source>
</evidence>
<evidence type="ECO:0000256" key="4">
    <source>
        <dbReference type="ARBA" id="ARBA00023157"/>
    </source>
</evidence>
<name>A0ABX1AM40_9ACTN</name>
<dbReference type="PANTHER" id="PTHR13887:SF14">
    <property type="entry name" value="DISULFIDE BOND FORMATION PROTEIN D"/>
    <property type="match status" value="1"/>
</dbReference>
<feature type="domain" description="Thioredoxin-like fold" evidence="7">
    <location>
        <begin position="71"/>
        <end position="233"/>
    </location>
</feature>
<organism evidence="8 9">
    <name type="scientific">Streptomyces spiramenti</name>
    <dbReference type="NCBI Taxonomy" id="2720606"/>
    <lineage>
        <taxon>Bacteria</taxon>
        <taxon>Bacillati</taxon>
        <taxon>Actinomycetota</taxon>
        <taxon>Actinomycetes</taxon>
        <taxon>Kitasatosporales</taxon>
        <taxon>Streptomycetaceae</taxon>
        <taxon>Streptomyces</taxon>
    </lineage>
</organism>
<dbReference type="InterPro" id="IPR036249">
    <property type="entry name" value="Thioredoxin-like_sf"/>
</dbReference>
<protein>
    <submittedName>
        <fullName evidence="8">DsbA family protein</fullName>
    </submittedName>
</protein>
<dbReference type="SUPFAM" id="SSF52833">
    <property type="entry name" value="Thioredoxin-like"/>
    <property type="match status" value="1"/>
</dbReference>
<evidence type="ECO:0000256" key="3">
    <source>
        <dbReference type="ARBA" id="ARBA00023002"/>
    </source>
</evidence>
<comment type="caution">
    <text evidence="8">The sequence shown here is derived from an EMBL/GenBank/DDBJ whole genome shotgun (WGS) entry which is preliminary data.</text>
</comment>
<comment type="similarity">
    <text evidence="1">Belongs to the thioredoxin family. DsbA subfamily.</text>
</comment>
<keyword evidence="2" id="KW-0732">Signal</keyword>
<sequence>MTAPDTTASRRGKLFPIAVVAVTAVVIALLLLGGGTSTDDGADGGRAGGAAGAELADLTGLERREGGDPLAEGPTDAPVGLIVYSDYQCKFCAAWTTDTLPALREYVAAGHLRIEWRDISIFGEPSDRAARAAYAAGLQDMHGEFHDALFADGGTRGADGLRQEALVELAGEVGLDTERFAEDLTADATRAVAARNAAEAESLGAVSTPSFLLAGQPVVGAQPPEVFTAVIDEALAEADTAR</sequence>
<dbReference type="PANTHER" id="PTHR13887">
    <property type="entry name" value="GLUTATHIONE S-TRANSFERASE KAPPA"/>
    <property type="match status" value="1"/>
</dbReference>
<keyword evidence="6" id="KW-0472">Membrane</keyword>
<dbReference type="EMBL" id="JAAVJB010000100">
    <property type="protein sequence ID" value="NJP67315.1"/>
    <property type="molecule type" value="Genomic_DNA"/>
</dbReference>
<evidence type="ECO:0000256" key="6">
    <source>
        <dbReference type="SAM" id="Phobius"/>
    </source>
</evidence>
<evidence type="ECO:0000313" key="9">
    <source>
        <dbReference type="Proteomes" id="UP000746503"/>
    </source>
</evidence>